<evidence type="ECO:0000313" key="3">
    <source>
        <dbReference type="Proteomes" id="UP000428333"/>
    </source>
</evidence>
<protein>
    <recommendedName>
        <fullName evidence="1">Nucleic acid binding NABP domain-containing protein</fullName>
    </recommendedName>
</protein>
<reference evidence="2 3" key="1">
    <citation type="journal article" date="2019" name="Genome Biol. Evol.">
        <title>The Rhododendron genome and chromosomal organization provide insight into shared whole-genome duplications across the heath family (Ericaceae).</title>
        <authorList>
            <person name="Soza V.L."/>
            <person name="Lindsley D."/>
            <person name="Waalkes A."/>
            <person name="Ramage E."/>
            <person name="Patwardhan R.P."/>
            <person name="Burton J.N."/>
            <person name="Adey A."/>
            <person name="Kumar A."/>
            <person name="Qiu R."/>
            <person name="Shendure J."/>
            <person name="Hall B."/>
        </authorList>
    </citation>
    <scope>NUCLEOTIDE SEQUENCE [LARGE SCALE GENOMIC DNA]</scope>
    <source>
        <strain evidence="2">RSF 1966-606</strain>
    </source>
</reference>
<keyword evidence="3" id="KW-1185">Reference proteome</keyword>
<evidence type="ECO:0000313" key="2">
    <source>
        <dbReference type="EMBL" id="KAE9448112.1"/>
    </source>
</evidence>
<comment type="caution">
    <text evidence="2">The sequence shown here is derived from an EMBL/GenBank/DDBJ whole genome shotgun (WGS) entry which is preliminary data.</text>
</comment>
<accession>A0A6A4KSG1</accession>
<organism evidence="2 3">
    <name type="scientific">Rhododendron williamsianum</name>
    <dbReference type="NCBI Taxonomy" id="262921"/>
    <lineage>
        <taxon>Eukaryota</taxon>
        <taxon>Viridiplantae</taxon>
        <taxon>Streptophyta</taxon>
        <taxon>Embryophyta</taxon>
        <taxon>Tracheophyta</taxon>
        <taxon>Spermatophyta</taxon>
        <taxon>Magnoliopsida</taxon>
        <taxon>eudicotyledons</taxon>
        <taxon>Gunneridae</taxon>
        <taxon>Pentapetalae</taxon>
        <taxon>asterids</taxon>
        <taxon>Ericales</taxon>
        <taxon>Ericaceae</taxon>
        <taxon>Ericoideae</taxon>
        <taxon>Rhodoreae</taxon>
        <taxon>Rhododendron</taxon>
    </lineage>
</organism>
<dbReference type="InterPro" id="IPR012940">
    <property type="entry name" value="NABP"/>
</dbReference>
<dbReference type="AlphaFoldDB" id="A0A6A4KSG1"/>
<gene>
    <name evidence="2" type="ORF">C3L33_19991</name>
</gene>
<sequence length="173" mass="18859">MSEKRNFDSLISFNGVSASAMSLLMWSSVNAGTSNMPPLFKTVAVASSMASPGMDSRMLGGGLPFGSNVSPSASNHIISAELEPGETPGGSRVSSVLEDGRVCTGQSTHIRDPYLDTNYLGNSYMDLLRKLIWDLWCWFVISRESLGKSCHSKLSCWIKYAIPYLDEKLRSGH</sequence>
<proteinExistence type="predicted"/>
<feature type="domain" description="Nucleic acid binding NABP" evidence="1">
    <location>
        <begin position="6"/>
        <end position="128"/>
    </location>
</feature>
<dbReference type="Pfam" id="PF07990">
    <property type="entry name" value="NABP"/>
    <property type="match status" value="1"/>
</dbReference>
<dbReference type="Proteomes" id="UP000428333">
    <property type="component" value="Linkage Group LG12"/>
</dbReference>
<name>A0A6A4KSG1_9ERIC</name>
<dbReference type="EMBL" id="QEFC01003456">
    <property type="protein sequence ID" value="KAE9448112.1"/>
    <property type="molecule type" value="Genomic_DNA"/>
</dbReference>
<feature type="non-terminal residue" evidence="2">
    <location>
        <position position="1"/>
    </location>
</feature>
<evidence type="ECO:0000259" key="1">
    <source>
        <dbReference type="Pfam" id="PF07990"/>
    </source>
</evidence>